<dbReference type="Proteomes" id="UP000008021">
    <property type="component" value="Chromosome 2"/>
</dbReference>
<protein>
    <submittedName>
        <fullName evidence="1">Uncharacterized protein</fullName>
    </submittedName>
</protein>
<dbReference type="EnsemblPlants" id="OMERI02G06530.1">
    <property type="protein sequence ID" value="OMERI02G06530.1"/>
    <property type="gene ID" value="OMERI02G06530"/>
</dbReference>
<organism evidence="1">
    <name type="scientific">Oryza meridionalis</name>
    <dbReference type="NCBI Taxonomy" id="40149"/>
    <lineage>
        <taxon>Eukaryota</taxon>
        <taxon>Viridiplantae</taxon>
        <taxon>Streptophyta</taxon>
        <taxon>Embryophyta</taxon>
        <taxon>Tracheophyta</taxon>
        <taxon>Spermatophyta</taxon>
        <taxon>Magnoliopsida</taxon>
        <taxon>Liliopsida</taxon>
        <taxon>Poales</taxon>
        <taxon>Poaceae</taxon>
        <taxon>BOP clade</taxon>
        <taxon>Oryzoideae</taxon>
        <taxon>Oryzeae</taxon>
        <taxon>Oryzinae</taxon>
        <taxon>Oryza</taxon>
    </lineage>
</organism>
<keyword evidence="2" id="KW-1185">Reference proteome</keyword>
<reference evidence="1" key="2">
    <citation type="submission" date="2018-05" db="EMBL/GenBank/DDBJ databases">
        <title>OmerRS3 (Oryza meridionalis Reference Sequence Version 3).</title>
        <authorList>
            <person name="Zhang J."/>
            <person name="Kudrna D."/>
            <person name="Lee S."/>
            <person name="Talag J."/>
            <person name="Welchert J."/>
            <person name="Wing R.A."/>
        </authorList>
    </citation>
    <scope>NUCLEOTIDE SEQUENCE [LARGE SCALE GENOMIC DNA]</scope>
    <source>
        <strain evidence="1">cv. OR44</strain>
    </source>
</reference>
<reference evidence="1" key="1">
    <citation type="submission" date="2015-04" db="UniProtKB">
        <authorList>
            <consortium name="EnsemblPlants"/>
        </authorList>
    </citation>
    <scope>IDENTIFICATION</scope>
</reference>
<sequence>MRWWSEWRSPSGQNSSLPFLPNGAAAARMGAQVMSAAWYGSGGEEEGVAVAGVLSMQQASAHQAYVEHVRKMVRMELELVEKECGRQRWRAYRGGVGQQ</sequence>
<proteinExistence type="predicted"/>
<name>A0A0E0CGG8_9ORYZ</name>
<dbReference type="AlphaFoldDB" id="A0A0E0CGG8"/>
<accession>A0A0E0CGG8</accession>
<dbReference type="Gramene" id="OMERI02G06530.1">
    <property type="protein sequence ID" value="OMERI02G06530.1"/>
    <property type="gene ID" value="OMERI02G06530"/>
</dbReference>
<evidence type="ECO:0000313" key="2">
    <source>
        <dbReference type="Proteomes" id="UP000008021"/>
    </source>
</evidence>
<evidence type="ECO:0000313" key="1">
    <source>
        <dbReference type="EnsemblPlants" id="OMERI02G06530.1"/>
    </source>
</evidence>
<dbReference type="HOGENOM" id="CLU_2324269_0_0_1"/>